<proteinExistence type="predicted"/>
<dbReference type="Gene3D" id="3.40.50.150">
    <property type="entry name" value="Vaccinia Virus protein VP39"/>
    <property type="match status" value="1"/>
</dbReference>
<reference evidence="2 3" key="1">
    <citation type="submission" date="2023-07" db="EMBL/GenBank/DDBJ databases">
        <title>Genomic Encyclopedia of Type Strains, Phase IV (KMG-IV): sequencing the most valuable type-strain genomes for metagenomic binning, comparative biology and taxonomic classification.</title>
        <authorList>
            <person name="Goeker M."/>
        </authorList>
    </citation>
    <scope>NUCLEOTIDE SEQUENCE [LARGE SCALE GENOMIC DNA]</scope>
    <source>
        <strain evidence="2 3">DSM 23494</strain>
    </source>
</reference>
<dbReference type="PRINTS" id="PR00507">
    <property type="entry name" value="N12N6MTFRASE"/>
</dbReference>
<dbReference type="EMBL" id="JAUSUB010000013">
    <property type="protein sequence ID" value="MDQ0271234.1"/>
    <property type="molecule type" value="Genomic_DNA"/>
</dbReference>
<sequence>MSHLGNKIKAGYYRTPDLQGEYLKKLLHFTGDTPIFDPTCGEGFILNYLATGHEPRNIKSYGVELDRGRAASAAKIIDRLVQAPIESMVISHNVFGLLLLNPPYDNTIVGIGKEGTERKEFIELARNTKYLIPGGLMIYIIPSYRFADKHISRFLATQFEEVGVAKFSDEDYEDYKQCIFIGRKKVGKKKKYNKIMHEFLLSMESEDFIKTNVSSIKQFIGQKQWEVPEADVEVPTFYSKIENKRDFILSIKENKGFLAFKERTKPKQLEIGGDPIINIAQGQMALLLASGAVNGVLGEGEHLHAVQGVETVSNVETTESTDDMIITKTRTKRDISIKIILPTGKVKKLV</sequence>
<accession>A0ABU0AK33</accession>
<feature type="domain" description="DUF6094" evidence="1">
    <location>
        <begin position="3"/>
        <end position="189"/>
    </location>
</feature>
<comment type="caution">
    <text evidence="2">The sequence shown here is derived from an EMBL/GenBank/DDBJ whole genome shotgun (WGS) entry which is preliminary data.</text>
</comment>
<dbReference type="RefSeq" id="WP_307476250.1">
    <property type="nucleotide sequence ID" value="NZ_JAUSUB010000013.1"/>
</dbReference>
<dbReference type="InterPro" id="IPR046076">
    <property type="entry name" value="DUF6094"/>
</dbReference>
<evidence type="ECO:0000259" key="1">
    <source>
        <dbReference type="Pfam" id="PF19587"/>
    </source>
</evidence>
<organism evidence="2 3">
    <name type="scientific">Cytobacillus purgationiresistens</name>
    <dbReference type="NCBI Taxonomy" id="863449"/>
    <lineage>
        <taxon>Bacteria</taxon>
        <taxon>Bacillati</taxon>
        <taxon>Bacillota</taxon>
        <taxon>Bacilli</taxon>
        <taxon>Bacillales</taxon>
        <taxon>Bacillaceae</taxon>
        <taxon>Cytobacillus</taxon>
    </lineage>
</organism>
<gene>
    <name evidence="2" type="ORF">J2S17_003122</name>
</gene>
<evidence type="ECO:0000313" key="3">
    <source>
        <dbReference type="Proteomes" id="UP001238088"/>
    </source>
</evidence>
<protein>
    <recommendedName>
        <fullName evidence="1">DUF6094 domain-containing protein</fullName>
    </recommendedName>
</protein>
<dbReference type="Pfam" id="PF19587">
    <property type="entry name" value="DUF6094"/>
    <property type="match status" value="1"/>
</dbReference>
<dbReference type="Proteomes" id="UP001238088">
    <property type="component" value="Unassembled WGS sequence"/>
</dbReference>
<dbReference type="SUPFAM" id="SSF53335">
    <property type="entry name" value="S-adenosyl-L-methionine-dependent methyltransferases"/>
    <property type="match status" value="1"/>
</dbReference>
<keyword evidence="3" id="KW-1185">Reference proteome</keyword>
<dbReference type="InterPro" id="IPR029063">
    <property type="entry name" value="SAM-dependent_MTases_sf"/>
</dbReference>
<evidence type="ECO:0000313" key="2">
    <source>
        <dbReference type="EMBL" id="MDQ0271234.1"/>
    </source>
</evidence>
<name>A0ABU0AK33_9BACI</name>